<dbReference type="EMBL" id="FRAF01000019">
    <property type="protein sequence ID" value="SHK65975.1"/>
    <property type="molecule type" value="Genomic_DNA"/>
</dbReference>
<reference evidence="3" key="1">
    <citation type="submission" date="2016-11" db="EMBL/GenBank/DDBJ databases">
        <authorList>
            <person name="Varghese N."/>
            <person name="Submissions S."/>
        </authorList>
    </citation>
    <scope>NUCLEOTIDE SEQUENCE [LARGE SCALE GENOMIC DNA]</scope>
    <source>
        <strain evidence="3">USBA-503</strain>
    </source>
</reference>
<dbReference type="Gene3D" id="3.40.960.10">
    <property type="entry name" value="VSR Endonuclease"/>
    <property type="match status" value="1"/>
</dbReference>
<accession>A0A1M6U9N7</accession>
<dbReference type="InterPro" id="IPR024402">
    <property type="entry name" value="DUF2726"/>
</dbReference>
<protein>
    <recommendedName>
        <fullName evidence="1">DUF2726 domain-containing protein</fullName>
    </recommendedName>
</protein>
<dbReference type="RefSeq" id="WP_072874635.1">
    <property type="nucleotide sequence ID" value="NZ_FRAF01000019.1"/>
</dbReference>
<feature type="domain" description="DUF2726" evidence="1">
    <location>
        <begin position="3"/>
        <end position="115"/>
    </location>
</feature>
<dbReference type="AlphaFoldDB" id="A0A1M6U9N7"/>
<dbReference type="Proteomes" id="UP000184016">
    <property type="component" value="Unassembled WGS sequence"/>
</dbReference>
<proteinExistence type="predicted"/>
<dbReference type="Pfam" id="PF10881">
    <property type="entry name" value="DUF2726"/>
    <property type="match status" value="1"/>
</dbReference>
<sequence length="292" mass="33444">MLKKIMNLSEAITYKQTQEICERNGAVAYPKVRLADILPIENSGISDELFKFALASHFDVIVTNREGYPLSAVEFDGVQHVQSPKQIERDKKKDALCERFDMPLLRINTEYLNDYYRQMNLLSWCIETWFALQWFSEAQENGQIPYDEPFMPTSFNHIPGYNKDFPLWLSRDALGRIAKLHEQNVIVDMSPSTIVWNDKSNNEYHSLAWVLIDENRAVLTTANIKGQNFPISMVDVVEDIALIQLYNKLVQTLDNEVSAVSPEAIDQAISDMEAKKYVLSSLAISSRPKTKS</sequence>
<organism evidence="2 3">
    <name type="scientific">Alicyclobacillus tolerans</name>
    <dbReference type="NCBI Taxonomy" id="90970"/>
    <lineage>
        <taxon>Bacteria</taxon>
        <taxon>Bacillati</taxon>
        <taxon>Bacillota</taxon>
        <taxon>Bacilli</taxon>
        <taxon>Bacillales</taxon>
        <taxon>Alicyclobacillaceae</taxon>
        <taxon>Alicyclobacillus</taxon>
    </lineage>
</organism>
<name>A0A1M6U9N7_9BACL</name>
<gene>
    <name evidence="2" type="ORF">SAMN05443507_11915</name>
</gene>
<keyword evidence="3" id="KW-1185">Reference proteome</keyword>
<dbReference type="OrthoDB" id="9757917at2"/>
<evidence type="ECO:0000259" key="1">
    <source>
        <dbReference type="Pfam" id="PF10881"/>
    </source>
</evidence>
<evidence type="ECO:0000313" key="2">
    <source>
        <dbReference type="EMBL" id="SHK65975.1"/>
    </source>
</evidence>
<evidence type="ECO:0000313" key="3">
    <source>
        <dbReference type="Proteomes" id="UP000184016"/>
    </source>
</evidence>